<organism evidence="1">
    <name type="scientific">Myoviridae sp. ctx322</name>
    <dbReference type="NCBI Taxonomy" id="2826711"/>
    <lineage>
        <taxon>Viruses</taxon>
        <taxon>Duplodnaviria</taxon>
        <taxon>Heunggongvirae</taxon>
        <taxon>Uroviricota</taxon>
        <taxon>Caudoviricetes</taxon>
    </lineage>
</organism>
<reference evidence="1" key="1">
    <citation type="journal article" date="2021" name="Proc. Natl. Acad. Sci. U.S.A.">
        <title>A Catalog of Tens of Thousands of Viruses from Human Metagenomes Reveals Hidden Associations with Chronic Diseases.</title>
        <authorList>
            <person name="Tisza M.J."/>
            <person name="Buck C.B."/>
        </authorList>
    </citation>
    <scope>NUCLEOTIDE SEQUENCE</scope>
    <source>
        <strain evidence="1">Ctx322</strain>
    </source>
</reference>
<protein>
    <submittedName>
        <fullName evidence="1">Uncharacterized protein</fullName>
    </submittedName>
</protein>
<proteinExistence type="predicted"/>
<sequence length="33" mass="3826">METLIQIIFILLFILLLKVSVDVLSHISNKKDK</sequence>
<evidence type="ECO:0000313" key="1">
    <source>
        <dbReference type="EMBL" id="DAD91553.1"/>
    </source>
</evidence>
<accession>A0A8S5NA74</accession>
<name>A0A8S5NA74_9CAUD</name>
<dbReference type="EMBL" id="BK015115">
    <property type="protein sequence ID" value="DAD91553.1"/>
    <property type="molecule type" value="Genomic_DNA"/>
</dbReference>